<evidence type="ECO:0000313" key="2">
    <source>
        <dbReference type="Proteomes" id="UP000011864"/>
    </source>
</evidence>
<protein>
    <submittedName>
        <fullName evidence="1">Tetraacyldisaccharide 4'-kinase</fullName>
    </submittedName>
</protein>
<dbReference type="Proteomes" id="UP000011864">
    <property type="component" value="Chromosome"/>
</dbReference>
<dbReference type="EMBL" id="CP003837">
    <property type="protein sequence ID" value="AGH45295.1"/>
    <property type="molecule type" value="Genomic_DNA"/>
</dbReference>
<name>M4RNR3_9ALTE</name>
<gene>
    <name evidence="1" type="ORF">C427_3186</name>
</gene>
<keyword evidence="1" id="KW-0418">Kinase</keyword>
<organism evidence="1 2">
    <name type="scientific">Paraglaciecola psychrophila 170</name>
    <dbReference type="NCBI Taxonomy" id="1129794"/>
    <lineage>
        <taxon>Bacteria</taxon>
        <taxon>Pseudomonadati</taxon>
        <taxon>Pseudomonadota</taxon>
        <taxon>Gammaproteobacteria</taxon>
        <taxon>Alteromonadales</taxon>
        <taxon>Alteromonadaceae</taxon>
        <taxon>Paraglaciecola</taxon>
    </lineage>
</organism>
<dbReference type="eggNOG" id="COG1663">
    <property type="taxonomic scope" value="Bacteria"/>
</dbReference>
<sequence>MTEKDAVKCTLIAHDDCWYLPVSARLTAQFESQLLQKLKQVVADKKQNKRK</sequence>
<proteinExistence type="predicted"/>
<dbReference type="UniPathway" id="UPA00359">
    <property type="reaction ID" value="UER00482"/>
</dbReference>
<keyword evidence="2" id="KW-1185">Reference proteome</keyword>
<dbReference type="AlphaFoldDB" id="M4RNR3"/>
<evidence type="ECO:0000313" key="1">
    <source>
        <dbReference type="EMBL" id="AGH45295.1"/>
    </source>
</evidence>
<dbReference type="Pfam" id="PF02606">
    <property type="entry name" value="LpxK"/>
    <property type="match status" value="1"/>
</dbReference>
<dbReference type="GO" id="GO:0005524">
    <property type="term" value="F:ATP binding"/>
    <property type="evidence" value="ECO:0007669"/>
    <property type="project" value="InterPro"/>
</dbReference>
<reference evidence="1 2" key="1">
    <citation type="journal article" date="2013" name="Genome Announc.">
        <title>Complete Genome Sequence of Glaciecola psychrophila Strain 170T.</title>
        <authorList>
            <person name="Yin J."/>
            <person name="Chen J."/>
            <person name="Liu G."/>
            <person name="Yu Y."/>
            <person name="Song L."/>
            <person name="Wang X."/>
            <person name="Qu X."/>
        </authorList>
    </citation>
    <scope>NUCLEOTIDE SEQUENCE [LARGE SCALE GENOMIC DNA]</scope>
    <source>
        <strain evidence="1 2">170</strain>
    </source>
</reference>
<dbReference type="GO" id="GO:0016020">
    <property type="term" value="C:membrane"/>
    <property type="evidence" value="ECO:0007669"/>
    <property type="project" value="GOC"/>
</dbReference>
<dbReference type="KEGG" id="gps:C427_3186"/>
<dbReference type="InterPro" id="IPR003758">
    <property type="entry name" value="LpxK"/>
</dbReference>
<dbReference type="GO" id="GO:0009029">
    <property type="term" value="F:lipid-A 4'-kinase activity"/>
    <property type="evidence" value="ECO:0007669"/>
    <property type="project" value="InterPro"/>
</dbReference>
<accession>M4RNR3</accession>
<dbReference type="PATRIC" id="fig|1129794.4.peg.3169"/>
<dbReference type="GO" id="GO:0009245">
    <property type="term" value="P:lipid A biosynthetic process"/>
    <property type="evidence" value="ECO:0007669"/>
    <property type="project" value="InterPro"/>
</dbReference>
<dbReference type="STRING" id="1129794.C427_3186"/>
<keyword evidence="1" id="KW-0808">Transferase</keyword>
<dbReference type="HOGENOM" id="CLU_3101860_0_0_6"/>